<comment type="caution">
    <text evidence="3">The sequence shown here is derived from an EMBL/GenBank/DDBJ whole genome shotgun (WGS) entry which is preliminary data.</text>
</comment>
<keyword evidence="2" id="KW-0732">Signal</keyword>
<evidence type="ECO:0000313" key="4">
    <source>
        <dbReference type="Proteomes" id="UP000031671"/>
    </source>
</evidence>
<evidence type="ECO:0000256" key="2">
    <source>
        <dbReference type="SAM" id="SignalP"/>
    </source>
</evidence>
<keyword evidence="3" id="KW-0830">Ubiquinone</keyword>
<reference evidence="3 4" key="2">
    <citation type="submission" date="2015-01" db="EMBL/GenBank/DDBJ databases">
        <authorList>
            <consortium name="NBRP consortium"/>
            <person name="Sawabe T."/>
            <person name="Meirelles P."/>
            <person name="Feng G."/>
            <person name="Sayaka M."/>
            <person name="Hattori M."/>
            <person name="Ohkuma M."/>
        </authorList>
    </citation>
    <scope>NUCLEOTIDE SEQUENCE [LARGE SCALE GENOMIC DNA]</scope>
    <source>
        <strain evidence="4">JCM 19231</strain>
    </source>
</reference>
<organism evidence="3 4">
    <name type="scientific">Vibrio ishigakensis</name>
    <dbReference type="NCBI Taxonomy" id="1481914"/>
    <lineage>
        <taxon>Bacteria</taxon>
        <taxon>Pseudomonadati</taxon>
        <taxon>Pseudomonadota</taxon>
        <taxon>Gammaproteobacteria</taxon>
        <taxon>Vibrionales</taxon>
        <taxon>Vibrionaceae</taxon>
        <taxon>Vibrio</taxon>
    </lineage>
</organism>
<dbReference type="EMBL" id="BBRZ01000065">
    <property type="protein sequence ID" value="GAM57815.1"/>
    <property type="molecule type" value="Genomic_DNA"/>
</dbReference>
<sequence>MKIFLLLLVSVSAGAASAEHLHSFLYGLGTASLAVGSCFWFAFRSTRWPQLAVFLLLVGMLSKLTVTVTATMIGVKAGHITSPFIFSLSYLFFAVAVTYVYFYFKDKATNRRLGLSKAKEAQA</sequence>
<feature type="transmembrane region" description="Helical" evidence="1">
    <location>
        <begin position="85"/>
        <end position="104"/>
    </location>
</feature>
<reference evidence="3 4" key="1">
    <citation type="submission" date="2015-01" db="EMBL/GenBank/DDBJ databases">
        <title>Vibrio sp. C1 JCM 19231 whole genome shotgun sequence.</title>
        <authorList>
            <person name="Sawabe T."/>
            <person name="Meirelles P."/>
            <person name="Feng G."/>
            <person name="Sayaka M."/>
            <person name="Hattori M."/>
            <person name="Ohkuma M."/>
        </authorList>
    </citation>
    <scope>NUCLEOTIDE SEQUENCE [LARGE SCALE GENOMIC DNA]</scope>
    <source>
        <strain evidence="4">JCM 19231</strain>
    </source>
</reference>
<accession>A0A0B8NTF1</accession>
<keyword evidence="1" id="KW-0472">Membrane</keyword>
<evidence type="ECO:0000256" key="1">
    <source>
        <dbReference type="SAM" id="Phobius"/>
    </source>
</evidence>
<keyword evidence="1" id="KW-1133">Transmembrane helix</keyword>
<feature type="transmembrane region" description="Helical" evidence="1">
    <location>
        <begin position="25"/>
        <end position="43"/>
    </location>
</feature>
<keyword evidence="4" id="KW-1185">Reference proteome</keyword>
<feature type="chain" id="PRO_5012972135" evidence="2">
    <location>
        <begin position="16"/>
        <end position="123"/>
    </location>
</feature>
<evidence type="ECO:0000313" key="3">
    <source>
        <dbReference type="EMBL" id="GAM57815.1"/>
    </source>
</evidence>
<dbReference type="RefSeq" id="WP_261836470.1">
    <property type="nucleotide sequence ID" value="NZ_AP024882.1"/>
</dbReference>
<keyword evidence="1" id="KW-0812">Transmembrane</keyword>
<name>A0A0B8NTF1_9VIBR</name>
<dbReference type="AlphaFoldDB" id="A0A0B8NTF1"/>
<protein>
    <submittedName>
        <fullName evidence="3">Ubiquinone oxidoreductase subunit 2</fullName>
    </submittedName>
</protein>
<gene>
    <name evidence="3" type="ORF">JCM19231_3312</name>
</gene>
<feature type="signal peptide" evidence="2">
    <location>
        <begin position="1"/>
        <end position="15"/>
    </location>
</feature>
<feature type="transmembrane region" description="Helical" evidence="1">
    <location>
        <begin position="50"/>
        <end position="73"/>
    </location>
</feature>
<dbReference type="Proteomes" id="UP000031671">
    <property type="component" value="Unassembled WGS sequence"/>
</dbReference>
<proteinExistence type="predicted"/>